<protein>
    <submittedName>
        <fullName evidence="3">Uncharacterized protein</fullName>
    </submittedName>
</protein>
<dbReference type="AlphaFoldDB" id="A0A0D1Z9Z3"/>
<dbReference type="EMBL" id="KN847045">
    <property type="protein sequence ID" value="KIW24501.1"/>
    <property type="molecule type" value="Genomic_DNA"/>
</dbReference>
<feature type="compositionally biased region" description="Polar residues" evidence="1">
    <location>
        <begin position="12"/>
        <end position="22"/>
    </location>
</feature>
<evidence type="ECO:0000313" key="4">
    <source>
        <dbReference type="Proteomes" id="UP000054466"/>
    </source>
</evidence>
<dbReference type="OrthoDB" id="5428890at2759"/>
<dbReference type="GeneID" id="27349406"/>
<evidence type="ECO:0000313" key="3">
    <source>
        <dbReference type="EMBL" id="KIW24501.1"/>
    </source>
</evidence>
<proteinExistence type="predicted"/>
<dbReference type="RefSeq" id="XP_016244717.1">
    <property type="nucleotide sequence ID" value="XM_016397526.1"/>
</dbReference>
<feature type="region of interest" description="Disordered" evidence="1">
    <location>
        <begin position="9"/>
        <end position="30"/>
    </location>
</feature>
<keyword evidence="4" id="KW-1185">Reference proteome</keyword>
<organism evidence="3 4">
    <name type="scientific">Cladophialophora immunda</name>
    <dbReference type="NCBI Taxonomy" id="569365"/>
    <lineage>
        <taxon>Eukaryota</taxon>
        <taxon>Fungi</taxon>
        <taxon>Dikarya</taxon>
        <taxon>Ascomycota</taxon>
        <taxon>Pezizomycotina</taxon>
        <taxon>Eurotiomycetes</taxon>
        <taxon>Chaetothyriomycetidae</taxon>
        <taxon>Chaetothyriales</taxon>
        <taxon>Herpotrichiellaceae</taxon>
        <taxon>Cladophialophora</taxon>
    </lineage>
</organism>
<dbReference type="HOGENOM" id="CLU_053383_1_0_1"/>
<evidence type="ECO:0000256" key="1">
    <source>
        <dbReference type="SAM" id="MobiDB-lite"/>
    </source>
</evidence>
<gene>
    <name evidence="3" type="ORF">PV07_10212</name>
</gene>
<keyword evidence="2" id="KW-0812">Transmembrane</keyword>
<keyword evidence="2" id="KW-0472">Membrane</keyword>
<accession>A0A0D1Z9Z3</accession>
<evidence type="ECO:0000256" key="2">
    <source>
        <dbReference type="SAM" id="Phobius"/>
    </source>
</evidence>
<dbReference type="Proteomes" id="UP000054466">
    <property type="component" value="Unassembled WGS sequence"/>
</dbReference>
<reference evidence="3 4" key="1">
    <citation type="submission" date="2015-01" db="EMBL/GenBank/DDBJ databases">
        <title>The Genome Sequence of Cladophialophora immunda CBS83496.</title>
        <authorList>
            <consortium name="The Broad Institute Genomics Platform"/>
            <person name="Cuomo C."/>
            <person name="de Hoog S."/>
            <person name="Gorbushina A."/>
            <person name="Stielow B."/>
            <person name="Teixiera M."/>
            <person name="Abouelleil A."/>
            <person name="Chapman S.B."/>
            <person name="Priest M."/>
            <person name="Young S.K."/>
            <person name="Wortman J."/>
            <person name="Nusbaum C."/>
            <person name="Birren B."/>
        </authorList>
    </citation>
    <scope>NUCLEOTIDE SEQUENCE [LARGE SCALE GENOMIC DNA]</scope>
    <source>
        <strain evidence="3 4">CBS 83496</strain>
    </source>
</reference>
<dbReference type="VEuPathDB" id="FungiDB:PV07_10212"/>
<keyword evidence="2" id="KW-1133">Transmembrane helix</keyword>
<feature type="transmembrane region" description="Helical" evidence="2">
    <location>
        <begin position="340"/>
        <end position="367"/>
    </location>
</feature>
<sequence>MSLVVMFDPPRTSFSSSGQKHNMCSDKTPLRHRPMPGLKLQIFEALFGTQVSPSNLRYLGDYFAFYVEEIGLLGIGIGTQARQAARVAATTHEDIMQIARAIRVHADGTRQDLQRVLRGNFADKSENEIENAINLGIRLCLLVNVRDKSLSSLRSSTPCVVWAADVPLKQFLTSLFPVPRYTRLTAKESRLDPKFTATNMVRICGLRIRWTTSLEDHLSLDRRTKTLSIFPHKFVLQAMLGIGSGSKQHPVPLPHSMLAETILTLDLLFPPWDRDTEVFLEAQGQAFHQIGEFDAHRTLNLWDFVHWRDRVLELYEEVFQSPPVSWAQLWRDRRNPQQFWTFWIALFILGLTIVSCVATMVQTWAAVKAIGRQRS</sequence>
<name>A0A0D1Z9Z3_9EURO</name>